<protein>
    <submittedName>
        <fullName evidence="1">Uncharacterized protein</fullName>
    </submittedName>
</protein>
<dbReference type="InterPro" id="IPR006212">
    <property type="entry name" value="Furin_repeat"/>
</dbReference>
<organism evidence="1 2">
    <name type="scientific">Champsocephalus esox</name>
    <name type="common">pike icefish</name>
    <dbReference type="NCBI Taxonomy" id="159716"/>
    <lineage>
        <taxon>Eukaryota</taxon>
        <taxon>Metazoa</taxon>
        <taxon>Chordata</taxon>
        <taxon>Craniata</taxon>
        <taxon>Vertebrata</taxon>
        <taxon>Euteleostomi</taxon>
        <taxon>Actinopterygii</taxon>
        <taxon>Neopterygii</taxon>
        <taxon>Teleostei</taxon>
        <taxon>Neoteleostei</taxon>
        <taxon>Acanthomorphata</taxon>
        <taxon>Eupercaria</taxon>
        <taxon>Perciformes</taxon>
        <taxon>Notothenioidei</taxon>
        <taxon>Channichthyidae</taxon>
        <taxon>Champsocephalus</taxon>
    </lineage>
</organism>
<comment type="caution">
    <text evidence="1">The sequence shown here is derived from an EMBL/GenBank/DDBJ whole genome shotgun (WGS) entry which is preliminary data.</text>
</comment>
<accession>A0AAN8H4F2</accession>
<evidence type="ECO:0000313" key="2">
    <source>
        <dbReference type="Proteomes" id="UP001335648"/>
    </source>
</evidence>
<sequence length="79" mass="8870">MACAPPLLELQGTTLCVEHCPHRFYQLNDMFKQCHTSCQTCTDASPQGCLTCDWGSTLKDKVCYPRCEEGPILFRKGNV</sequence>
<keyword evidence="2" id="KW-1185">Reference proteome</keyword>
<proteinExistence type="predicted"/>
<dbReference type="Proteomes" id="UP001335648">
    <property type="component" value="Unassembled WGS sequence"/>
</dbReference>
<dbReference type="AlphaFoldDB" id="A0AAN8H4F2"/>
<gene>
    <name evidence="1" type="ORF">CesoFtcFv8_007515</name>
</gene>
<dbReference type="EMBL" id="JAULUE010002051">
    <property type="protein sequence ID" value="KAK5902239.1"/>
    <property type="molecule type" value="Genomic_DNA"/>
</dbReference>
<name>A0AAN8H4F2_9TELE</name>
<dbReference type="Gene3D" id="2.10.220.10">
    <property type="entry name" value="Hormone Receptor, Insulin-like Growth Factor Receptor 1, Chain A, domain 2"/>
    <property type="match status" value="1"/>
</dbReference>
<dbReference type="CDD" id="cd00064">
    <property type="entry name" value="FU"/>
    <property type="match status" value="1"/>
</dbReference>
<dbReference type="SUPFAM" id="SSF57184">
    <property type="entry name" value="Growth factor receptor domain"/>
    <property type="match status" value="1"/>
</dbReference>
<evidence type="ECO:0000313" key="1">
    <source>
        <dbReference type="EMBL" id="KAK5902239.1"/>
    </source>
</evidence>
<reference evidence="1 2" key="1">
    <citation type="journal article" date="2023" name="Mol. Biol. Evol.">
        <title>Genomics of Secondarily Temperate Adaptation in the Only Non-Antarctic Icefish.</title>
        <authorList>
            <person name="Rivera-Colon A.G."/>
            <person name="Rayamajhi N."/>
            <person name="Minhas B.F."/>
            <person name="Madrigal G."/>
            <person name="Bilyk K.T."/>
            <person name="Yoon V."/>
            <person name="Hune M."/>
            <person name="Gregory S."/>
            <person name="Cheng C.H.C."/>
            <person name="Catchen J.M."/>
        </authorList>
    </citation>
    <scope>NUCLEOTIDE SEQUENCE [LARGE SCALE GENOMIC DNA]</scope>
    <source>
        <strain evidence="1">JC2023a</strain>
    </source>
</reference>
<dbReference type="InterPro" id="IPR009030">
    <property type="entry name" value="Growth_fac_rcpt_cys_sf"/>
</dbReference>